<accession>A0A3D9DNW2</accession>
<dbReference type="OrthoDB" id="3251881at2"/>
<keyword evidence="2" id="KW-1185">Reference proteome</keyword>
<sequence length="342" mass="40513">MNLKGKNILLISVKFFNYEVLIKHKLEKMSASVSLFDERPSNSFFSKAIIRIKKEMYSVKINQYFNEVIEKIRDEKYDYFLLIKGEATPKFFLDFLKANNPGIKFIFYTYDSFKNNSNGLDILSYFDAKFTFDSQDAVQYQMNFRPLFFAQDYGNLYGKNKEFQNDLAFIGTAHSDRYLISEKAKSWCNGHQLKMFTFYYSPSKLLFKYKKATDKNFKNFDYKDISFNSLSHNEIIDVYRNTKVILDINHPGQDGLTMRTFETLGAGRKLITTNPKIKKYPFYDPQNIYIIEREAIKFDISFFLTDFKEMNSEIRESMSLRGWINEVFGLSSIKHWEQVLEQ</sequence>
<reference evidence="1 2" key="1">
    <citation type="journal article" date="2010" name="Syst. Appl. Microbiol.">
        <title>Four new species of Chryseobacterium from the rhizosphere of coastal sand dune plants, Chryseobacterium elymi sp. nov., Chryseobacterium hagamense sp. nov., Chryseobacterium lathyri sp. nov. and Chryseobacterium rhizosphaerae sp. nov.</title>
        <authorList>
            <person name="Cho S.H."/>
            <person name="Lee K.S."/>
            <person name="Shin D.S."/>
            <person name="Han J.H."/>
            <person name="Park K.S."/>
            <person name="Lee C.H."/>
            <person name="Park K.H."/>
            <person name="Kim S.B."/>
        </authorList>
    </citation>
    <scope>NUCLEOTIDE SEQUENCE [LARGE SCALE GENOMIC DNA]</scope>
    <source>
        <strain evidence="1 2">KCTC 22547</strain>
    </source>
</reference>
<dbReference type="RefSeq" id="WP_116010941.1">
    <property type="nucleotide sequence ID" value="NZ_QNUH01000003.1"/>
</dbReference>
<proteinExistence type="predicted"/>
<dbReference type="AlphaFoldDB" id="A0A3D9DNW2"/>
<organism evidence="1 2">
    <name type="scientific">Chryseobacterium elymi</name>
    <dbReference type="NCBI Taxonomy" id="395936"/>
    <lineage>
        <taxon>Bacteria</taxon>
        <taxon>Pseudomonadati</taxon>
        <taxon>Bacteroidota</taxon>
        <taxon>Flavobacteriia</taxon>
        <taxon>Flavobacteriales</taxon>
        <taxon>Weeksellaceae</taxon>
        <taxon>Chryseobacterium group</taxon>
        <taxon>Chryseobacterium</taxon>
    </lineage>
</organism>
<protein>
    <submittedName>
        <fullName evidence="1">Lipopolysaccharide biosynthesis protein</fullName>
    </submittedName>
</protein>
<gene>
    <name evidence="1" type="ORF">DRF60_04605</name>
</gene>
<dbReference type="EMBL" id="QNUH01000003">
    <property type="protein sequence ID" value="REC79694.1"/>
    <property type="molecule type" value="Genomic_DNA"/>
</dbReference>
<name>A0A3D9DNW2_9FLAO</name>
<evidence type="ECO:0000313" key="2">
    <source>
        <dbReference type="Proteomes" id="UP000257030"/>
    </source>
</evidence>
<dbReference type="Proteomes" id="UP000257030">
    <property type="component" value="Unassembled WGS sequence"/>
</dbReference>
<comment type="caution">
    <text evidence="1">The sequence shown here is derived from an EMBL/GenBank/DDBJ whole genome shotgun (WGS) entry which is preliminary data.</text>
</comment>
<evidence type="ECO:0000313" key="1">
    <source>
        <dbReference type="EMBL" id="REC79694.1"/>
    </source>
</evidence>